<reference evidence="2" key="1">
    <citation type="submission" date="2022-08" db="EMBL/GenBank/DDBJ databases">
        <authorList>
            <consortium name="DOE Joint Genome Institute"/>
            <person name="Min B."/>
            <person name="Riley R."/>
            <person name="Sierra-Patev S."/>
            <person name="Naranjo-Ortiz M."/>
            <person name="Looney B."/>
            <person name="Konkel Z."/>
            <person name="Slot J.C."/>
            <person name="Sakamoto Y."/>
            <person name="Steenwyk J.L."/>
            <person name="Rokas A."/>
            <person name="Carro J."/>
            <person name="Camarero S."/>
            <person name="Ferreira P."/>
            <person name="Molpeceres G."/>
            <person name="Ruiz-Duenas F.J."/>
            <person name="Serrano A."/>
            <person name="Henrissat B."/>
            <person name="Drula E."/>
            <person name="Hughes K.W."/>
            <person name="Mata J.L."/>
            <person name="Ishikawa N.K."/>
            <person name="Vargas-Isla R."/>
            <person name="Ushijima S."/>
            <person name="Smith C.A."/>
            <person name="Ahrendt S."/>
            <person name="Andreopoulos W."/>
            <person name="He G."/>
            <person name="Labutti K."/>
            <person name="Lipzen A."/>
            <person name="Ng V."/>
            <person name="Sandor L."/>
            <person name="Barry K."/>
            <person name="Martinez A.T."/>
            <person name="Xiao Y."/>
            <person name="Gibbons J.G."/>
            <person name="Terashima K."/>
            <person name="Hibbett D.S."/>
            <person name="Grigoriev I.V."/>
        </authorList>
    </citation>
    <scope>NUCLEOTIDE SEQUENCE</scope>
    <source>
        <strain evidence="2">Sp2 HRB7682 ss15</strain>
    </source>
</reference>
<reference evidence="2" key="2">
    <citation type="journal article" date="2023" name="Proc. Natl. Acad. Sci. U.S.A.">
        <title>A global phylogenomic analysis of the shiitake genus Lentinula.</title>
        <authorList>
            <person name="Sierra-Patev S."/>
            <person name="Min B."/>
            <person name="Naranjo-Ortiz M."/>
            <person name="Looney B."/>
            <person name="Konkel Z."/>
            <person name="Slot J.C."/>
            <person name="Sakamoto Y."/>
            <person name="Steenwyk J.L."/>
            <person name="Rokas A."/>
            <person name="Carro J."/>
            <person name="Camarero S."/>
            <person name="Ferreira P."/>
            <person name="Molpeceres G."/>
            <person name="Ruiz-Duenas F.J."/>
            <person name="Serrano A."/>
            <person name="Henrissat B."/>
            <person name="Drula E."/>
            <person name="Hughes K.W."/>
            <person name="Mata J.L."/>
            <person name="Ishikawa N.K."/>
            <person name="Vargas-Isla R."/>
            <person name="Ushijima S."/>
            <person name="Smith C.A."/>
            <person name="Donoghue J."/>
            <person name="Ahrendt S."/>
            <person name="Andreopoulos W."/>
            <person name="He G."/>
            <person name="LaButti K."/>
            <person name="Lipzen A."/>
            <person name="Ng V."/>
            <person name="Riley R."/>
            <person name="Sandor L."/>
            <person name="Barry K."/>
            <person name="Martinez A.T."/>
            <person name="Xiao Y."/>
            <person name="Gibbons J.G."/>
            <person name="Terashima K."/>
            <person name="Grigoriev I.V."/>
            <person name="Hibbett D."/>
        </authorList>
    </citation>
    <scope>NUCLEOTIDE SEQUENCE</scope>
    <source>
        <strain evidence="2">Sp2 HRB7682 ss15</strain>
    </source>
</reference>
<dbReference type="EMBL" id="JANVFS010000013">
    <property type="protein sequence ID" value="KAJ4482995.1"/>
    <property type="molecule type" value="Genomic_DNA"/>
</dbReference>
<accession>A0A9W9AHP0</accession>
<feature type="non-terminal residue" evidence="2">
    <location>
        <position position="1"/>
    </location>
</feature>
<comment type="caution">
    <text evidence="2">The sequence shown here is derived from an EMBL/GenBank/DDBJ whole genome shotgun (WGS) entry which is preliminary data.</text>
</comment>
<evidence type="ECO:0000256" key="1">
    <source>
        <dbReference type="SAM" id="MobiDB-lite"/>
    </source>
</evidence>
<evidence type="ECO:0008006" key="4">
    <source>
        <dbReference type="Google" id="ProtNLM"/>
    </source>
</evidence>
<evidence type="ECO:0000313" key="3">
    <source>
        <dbReference type="Proteomes" id="UP001150238"/>
    </source>
</evidence>
<protein>
    <recommendedName>
        <fullName evidence="4">BTB domain-containing protein</fullName>
    </recommendedName>
</protein>
<dbReference type="AlphaFoldDB" id="A0A9W9AHP0"/>
<proteinExistence type="predicted"/>
<evidence type="ECO:0000313" key="2">
    <source>
        <dbReference type="EMBL" id="KAJ4482995.1"/>
    </source>
</evidence>
<dbReference type="Proteomes" id="UP001150238">
    <property type="component" value="Unassembled WGS sequence"/>
</dbReference>
<gene>
    <name evidence="2" type="ORF">C8J55DRAFT_511218</name>
</gene>
<organism evidence="2 3">
    <name type="scientific">Lentinula lateritia</name>
    <dbReference type="NCBI Taxonomy" id="40482"/>
    <lineage>
        <taxon>Eukaryota</taxon>
        <taxon>Fungi</taxon>
        <taxon>Dikarya</taxon>
        <taxon>Basidiomycota</taxon>
        <taxon>Agaricomycotina</taxon>
        <taxon>Agaricomycetes</taxon>
        <taxon>Agaricomycetidae</taxon>
        <taxon>Agaricales</taxon>
        <taxon>Marasmiineae</taxon>
        <taxon>Omphalotaceae</taxon>
        <taxon>Lentinula</taxon>
    </lineage>
</organism>
<sequence>MPFSQVLTPPTNNQEDPMQAPTCTSVSTTFCLSAKWHSHYGSPDIVLFTSDSVLFYVHSHVLLAGPDTGFHALIPSSLSRMKNSDPVVHVPESSSTLSIILHAIYNMPCSHFSYPFQDLSDAVDHFALYGMVPRSYILTNSPFYTLLLSYAPHLPLAVYTFASKHDLEDLAISSSFHLLSFNLSTLTEETAKAIGPSYLRRLFFLQIGRSDALKRLLLNPPSHHIPTANCDIDNQRALTRAWALASAYLVWDSRPDLSSNSLEATFTKLVDDLSCDWCKKNLNERINDLSVHWSHVKCTI</sequence>
<feature type="region of interest" description="Disordered" evidence="1">
    <location>
        <begin position="1"/>
        <end position="20"/>
    </location>
</feature>
<name>A0A9W9AHP0_9AGAR</name>